<reference evidence="2" key="1">
    <citation type="submission" date="2022-06" db="EMBL/GenBank/DDBJ databases">
        <title>Solitalea sp. MAHUQ-68 isolated from rhizospheric soil.</title>
        <authorList>
            <person name="Huq M.A."/>
        </authorList>
    </citation>
    <scope>NUCLEOTIDE SEQUENCE</scope>
    <source>
        <strain evidence="2">MAHUQ-68</strain>
    </source>
</reference>
<organism evidence="2 3">
    <name type="scientific">Solitalea agri</name>
    <dbReference type="NCBI Taxonomy" id="2953739"/>
    <lineage>
        <taxon>Bacteria</taxon>
        <taxon>Pseudomonadati</taxon>
        <taxon>Bacteroidota</taxon>
        <taxon>Sphingobacteriia</taxon>
        <taxon>Sphingobacteriales</taxon>
        <taxon>Sphingobacteriaceae</taxon>
        <taxon>Solitalea</taxon>
    </lineage>
</organism>
<keyword evidence="3" id="KW-1185">Reference proteome</keyword>
<evidence type="ECO:0000256" key="1">
    <source>
        <dbReference type="SAM" id="SignalP"/>
    </source>
</evidence>
<dbReference type="AlphaFoldDB" id="A0A9X2F179"/>
<accession>A0A9X2F179</accession>
<feature type="signal peptide" evidence="1">
    <location>
        <begin position="1"/>
        <end position="18"/>
    </location>
</feature>
<comment type="caution">
    <text evidence="2">The sequence shown here is derived from an EMBL/GenBank/DDBJ whole genome shotgun (WGS) entry which is preliminary data.</text>
</comment>
<dbReference type="RefSeq" id="WP_252586542.1">
    <property type="nucleotide sequence ID" value="NZ_JAMWYS010000024.1"/>
</dbReference>
<feature type="chain" id="PRO_5040828018" evidence="1">
    <location>
        <begin position="19"/>
        <end position="125"/>
    </location>
</feature>
<gene>
    <name evidence="2" type="ORF">NF867_05210</name>
</gene>
<dbReference type="EMBL" id="JAMWYS010000024">
    <property type="protein sequence ID" value="MCO4292260.1"/>
    <property type="molecule type" value="Genomic_DNA"/>
</dbReference>
<evidence type="ECO:0000313" key="2">
    <source>
        <dbReference type="EMBL" id="MCO4292260.1"/>
    </source>
</evidence>
<name>A0A9X2F179_9SPHI</name>
<sequence>MKLLLFFASILLAASVFGQNPTNAKTNQSPGTIAGVTIASPIYKNDSIPVVWYADTTHKSPSYFLNGELINKGMVSSLIKNINPSIVDSIYVKNKEVYIKTKNNYNYIPKAFSLTDLKVYELYMH</sequence>
<proteinExistence type="predicted"/>
<keyword evidence="1" id="KW-0732">Signal</keyword>
<dbReference type="Proteomes" id="UP001155182">
    <property type="component" value="Unassembled WGS sequence"/>
</dbReference>
<protein>
    <submittedName>
        <fullName evidence="2">Uncharacterized protein</fullName>
    </submittedName>
</protein>
<evidence type="ECO:0000313" key="3">
    <source>
        <dbReference type="Proteomes" id="UP001155182"/>
    </source>
</evidence>